<feature type="disulfide bond" evidence="14">
    <location>
        <begin position="97"/>
        <end position="106"/>
    </location>
</feature>
<keyword evidence="5 16" id="KW-0645">Protease</keyword>
<dbReference type="CDD" id="cd00054">
    <property type="entry name" value="EGF_CA"/>
    <property type="match status" value="2"/>
</dbReference>
<dbReference type="PROSITE" id="PS00135">
    <property type="entry name" value="TRYPSIN_SER"/>
    <property type="match status" value="1"/>
</dbReference>
<dbReference type="PROSITE" id="PS00021">
    <property type="entry name" value="KRINGLE_1"/>
    <property type="match status" value="1"/>
</dbReference>
<keyword evidence="3 14" id="KW-0245">EGF-like domain</keyword>
<dbReference type="GO" id="GO:0005615">
    <property type="term" value="C:extracellular space"/>
    <property type="evidence" value="ECO:0007669"/>
    <property type="project" value="TreeGrafter"/>
</dbReference>
<feature type="domain" description="EGF-like" evidence="18">
    <location>
        <begin position="147"/>
        <end position="185"/>
    </location>
</feature>
<evidence type="ECO:0000256" key="13">
    <source>
        <dbReference type="ARBA" id="ARBA00038868"/>
    </source>
</evidence>
<dbReference type="Pfam" id="PF00051">
    <property type="entry name" value="Kringle"/>
    <property type="match status" value="1"/>
</dbReference>
<evidence type="ECO:0000256" key="16">
    <source>
        <dbReference type="RuleBase" id="RU363034"/>
    </source>
</evidence>
<feature type="chain" id="PRO_5042147693" description="trypsin" evidence="17">
    <location>
        <begin position="20"/>
        <end position="554"/>
    </location>
</feature>
<protein>
    <recommendedName>
        <fullName evidence="13">trypsin</fullName>
        <ecNumber evidence="13">3.4.21.4</ecNumber>
    </recommendedName>
</protein>
<evidence type="ECO:0000256" key="8">
    <source>
        <dbReference type="ARBA" id="ARBA00022801"/>
    </source>
</evidence>
<dbReference type="PANTHER" id="PTHR24264">
    <property type="entry name" value="TRYPSIN-RELATED"/>
    <property type="match status" value="1"/>
</dbReference>
<dbReference type="PROSITE" id="PS00134">
    <property type="entry name" value="TRYPSIN_HIS"/>
    <property type="match status" value="1"/>
</dbReference>
<feature type="domain" description="EGF-like" evidence="18">
    <location>
        <begin position="70"/>
        <end position="107"/>
    </location>
</feature>
<dbReference type="SUPFAM" id="SSF57196">
    <property type="entry name" value="EGF/Laminin"/>
    <property type="match status" value="1"/>
</dbReference>
<dbReference type="InterPro" id="IPR038178">
    <property type="entry name" value="Kringle_sf"/>
</dbReference>
<feature type="signal peptide" evidence="17">
    <location>
        <begin position="1"/>
        <end position="19"/>
    </location>
</feature>
<feature type="domain" description="Peptidase S1" evidence="20">
    <location>
        <begin position="309"/>
        <end position="552"/>
    </location>
</feature>
<evidence type="ECO:0000256" key="7">
    <source>
        <dbReference type="ARBA" id="ARBA00022737"/>
    </source>
</evidence>
<dbReference type="InterPro" id="IPR001314">
    <property type="entry name" value="Peptidase_S1A"/>
</dbReference>
<keyword evidence="7" id="KW-0677">Repeat</keyword>
<comment type="subcellular location">
    <subcellularLocation>
        <location evidence="1">Secreted</location>
        <location evidence="1">Extracellular space</location>
    </subcellularLocation>
</comment>
<dbReference type="FunFam" id="2.40.20.10:FF:000001">
    <property type="entry name" value="Urokinase-type plasminogen activator"/>
    <property type="match status" value="1"/>
</dbReference>
<dbReference type="PROSITE" id="PS01186">
    <property type="entry name" value="EGF_2"/>
    <property type="match status" value="2"/>
</dbReference>
<dbReference type="PROSITE" id="PS00022">
    <property type="entry name" value="EGF_1"/>
    <property type="match status" value="2"/>
</dbReference>
<dbReference type="SMART" id="SM00130">
    <property type="entry name" value="KR"/>
    <property type="match status" value="1"/>
</dbReference>
<keyword evidence="10 14" id="KW-1015">Disulfide bond</keyword>
<dbReference type="PROSITE" id="PS50240">
    <property type="entry name" value="TRYPSIN_DOM"/>
    <property type="match status" value="1"/>
</dbReference>
<evidence type="ECO:0000256" key="10">
    <source>
        <dbReference type="ARBA" id="ARBA00023157"/>
    </source>
</evidence>
<evidence type="ECO:0000259" key="20">
    <source>
        <dbReference type="PROSITE" id="PS50240"/>
    </source>
</evidence>
<feature type="disulfide bond" evidence="14">
    <location>
        <begin position="175"/>
        <end position="184"/>
    </location>
</feature>
<evidence type="ECO:0000256" key="1">
    <source>
        <dbReference type="ARBA" id="ARBA00004239"/>
    </source>
</evidence>
<dbReference type="SUPFAM" id="SSF57440">
    <property type="entry name" value="Kringle-like"/>
    <property type="match status" value="1"/>
</dbReference>
<keyword evidence="22" id="KW-1185">Reference proteome</keyword>
<evidence type="ECO:0000256" key="17">
    <source>
        <dbReference type="SAM" id="SignalP"/>
    </source>
</evidence>
<dbReference type="Gene3D" id="2.10.25.10">
    <property type="entry name" value="Laminin"/>
    <property type="match status" value="2"/>
</dbReference>
<dbReference type="CDD" id="cd00190">
    <property type="entry name" value="Tryp_SPc"/>
    <property type="match status" value="1"/>
</dbReference>
<proteinExistence type="predicted"/>
<keyword evidence="2" id="KW-0964">Secreted</keyword>
<dbReference type="InterPro" id="IPR018114">
    <property type="entry name" value="TRYPSIN_HIS"/>
</dbReference>
<keyword evidence="9 16" id="KW-0720">Serine protease</keyword>
<dbReference type="CDD" id="cd00108">
    <property type="entry name" value="KR"/>
    <property type="match status" value="1"/>
</dbReference>
<keyword evidence="8 16" id="KW-0378">Hydrolase</keyword>
<dbReference type="FunFam" id="2.40.10.10:FF:000069">
    <property type="entry name" value="Hyaluronan-binding protein 2"/>
    <property type="match status" value="1"/>
</dbReference>
<dbReference type="EMBL" id="MU551603">
    <property type="protein sequence ID" value="KAI5623309.1"/>
    <property type="molecule type" value="Genomic_DNA"/>
</dbReference>
<dbReference type="InterPro" id="IPR001881">
    <property type="entry name" value="EGF-like_Ca-bd_dom"/>
</dbReference>
<dbReference type="InterPro" id="IPR050127">
    <property type="entry name" value="Serine_Proteases_S1"/>
</dbReference>
<evidence type="ECO:0000256" key="2">
    <source>
        <dbReference type="ARBA" id="ARBA00022525"/>
    </source>
</evidence>
<dbReference type="InterPro" id="IPR033116">
    <property type="entry name" value="TRYPSIN_SER"/>
</dbReference>
<name>A0AAD5FPG0_SILAS</name>
<dbReference type="PRINTS" id="PR00018">
    <property type="entry name" value="KRINGLE"/>
</dbReference>
<dbReference type="Gene3D" id="2.40.10.10">
    <property type="entry name" value="Trypsin-like serine proteases"/>
    <property type="match status" value="1"/>
</dbReference>
<evidence type="ECO:0000256" key="15">
    <source>
        <dbReference type="PROSITE-ProRule" id="PRU00121"/>
    </source>
</evidence>
<dbReference type="GO" id="GO:0006508">
    <property type="term" value="P:proteolysis"/>
    <property type="evidence" value="ECO:0007669"/>
    <property type="project" value="UniProtKB-KW"/>
</dbReference>
<dbReference type="GO" id="GO:0004252">
    <property type="term" value="F:serine-type endopeptidase activity"/>
    <property type="evidence" value="ECO:0007669"/>
    <property type="project" value="UniProtKB-EC"/>
</dbReference>
<dbReference type="SMART" id="SM00179">
    <property type="entry name" value="EGF_CA"/>
    <property type="match status" value="2"/>
</dbReference>
<dbReference type="InterPro" id="IPR043504">
    <property type="entry name" value="Peptidase_S1_PA_chymotrypsin"/>
</dbReference>
<dbReference type="InterPro" id="IPR018056">
    <property type="entry name" value="Kringle_CS"/>
</dbReference>
<dbReference type="Pfam" id="PF00089">
    <property type="entry name" value="Trypsin"/>
    <property type="match status" value="1"/>
</dbReference>
<dbReference type="SUPFAM" id="SSF50494">
    <property type="entry name" value="Trypsin-like serine proteases"/>
    <property type="match status" value="1"/>
</dbReference>
<evidence type="ECO:0000256" key="6">
    <source>
        <dbReference type="ARBA" id="ARBA00022729"/>
    </source>
</evidence>
<keyword evidence="11" id="KW-0325">Glycoprotein</keyword>
<dbReference type="GO" id="GO:0007417">
    <property type="term" value="P:central nervous system development"/>
    <property type="evidence" value="ECO:0007669"/>
    <property type="project" value="UniProtKB-ARBA"/>
</dbReference>
<dbReference type="InterPro" id="IPR000742">
    <property type="entry name" value="EGF"/>
</dbReference>
<evidence type="ECO:0000313" key="22">
    <source>
        <dbReference type="Proteomes" id="UP001205998"/>
    </source>
</evidence>
<dbReference type="Pfam" id="PF00008">
    <property type="entry name" value="EGF"/>
    <property type="match status" value="2"/>
</dbReference>
<evidence type="ECO:0000313" key="21">
    <source>
        <dbReference type="EMBL" id="KAI5623309.1"/>
    </source>
</evidence>
<dbReference type="PRINTS" id="PR00722">
    <property type="entry name" value="CHYMOTRYPSIN"/>
</dbReference>
<evidence type="ECO:0000259" key="18">
    <source>
        <dbReference type="PROSITE" id="PS50026"/>
    </source>
</evidence>
<dbReference type="AlphaFoldDB" id="A0AAD5FPG0"/>
<evidence type="ECO:0000256" key="3">
    <source>
        <dbReference type="ARBA" id="ARBA00022536"/>
    </source>
</evidence>
<dbReference type="PANTHER" id="PTHR24264:SF40">
    <property type="entry name" value="HYALURONAN-BINDING PROTEIN 2"/>
    <property type="match status" value="1"/>
</dbReference>
<dbReference type="SMART" id="SM00181">
    <property type="entry name" value="EGF"/>
    <property type="match status" value="3"/>
</dbReference>
<evidence type="ECO:0000256" key="4">
    <source>
        <dbReference type="ARBA" id="ARBA00022572"/>
    </source>
</evidence>
<evidence type="ECO:0000256" key="9">
    <source>
        <dbReference type="ARBA" id="ARBA00022825"/>
    </source>
</evidence>
<dbReference type="InterPro" id="IPR001254">
    <property type="entry name" value="Trypsin_dom"/>
</dbReference>
<comment type="caution">
    <text evidence="21">The sequence shown here is derived from an EMBL/GenBank/DDBJ whole genome shotgun (WGS) entry which is preliminary data.</text>
</comment>
<feature type="disulfide bond" evidence="14">
    <location>
        <begin position="156"/>
        <end position="173"/>
    </location>
</feature>
<evidence type="ECO:0000256" key="11">
    <source>
        <dbReference type="ARBA" id="ARBA00023180"/>
    </source>
</evidence>
<dbReference type="Proteomes" id="UP001205998">
    <property type="component" value="Unassembled WGS sequence"/>
</dbReference>
<comment type="catalytic activity">
    <reaction evidence="12">
        <text>Preferential cleavage: Arg-|-Xaa, Lys-|-Xaa.</text>
        <dbReference type="EC" id="3.4.21.4"/>
    </reaction>
</comment>
<dbReference type="GO" id="GO:0005509">
    <property type="term" value="F:calcium ion binding"/>
    <property type="evidence" value="ECO:0007669"/>
    <property type="project" value="InterPro"/>
</dbReference>
<dbReference type="FunFam" id="2.10.25.10:FF:000004">
    <property type="entry name" value="Neurogenic locus notch 1"/>
    <property type="match status" value="1"/>
</dbReference>
<evidence type="ECO:0000256" key="12">
    <source>
        <dbReference type="ARBA" id="ARBA00036320"/>
    </source>
</evidence>
<comment type="caution">
    <text evidence="14">Lacks conserved residue(s) required for the propagation of feature annotation.</text>
</comment>
<dbReference type="PROSITE" id="PS50070">
    <property type="entry name" value="KRINGLE_2"/>
    <property type="match status" value="1"/>
</dbReference>
<dbReference type="InterPro" id="IPR013806">
    <property type="entry name" value="Kringle-like"/>
</dbReference>
<feature type="domain" description="Kringle" evidence="19">
    <location>
        <begin position="190"/>
        <end position="272"/>
    </location>
</feature>
<dbReference type="EC" id="3.4.21.4" evidence="13"/>
<dbReference type="PROSITE" id="PS50026">
    <property type="entry name" value="EGF_3"/>
    <property type="match status" value="2"/>
</dbReference>
<sequence>MFRLLLLLLSLQSLNRAAAEAENKGLLLDVVTAIAEHVLGPINETDSEYSEESYDATELNLDWLFNLLDEIDECDPNPCYNNGTCKNDGYGDFKCECPPPFKGKRCQDVTNMCKNVKCGRGECVRIKEAPFYECKCYAPFQPPNCRKPSACNPSPCLNGGECIKGRTRSQFLCKCPENYSGKFCQVGPDDCYEGDGTSYRGFVSQAVSGHDCLPWNSNLIMQFGPFDDDEDVEDDGIGSHNYCRNPDGESQPWCFVREKNKLRWNDCDVRRCPEQVSSTISPDKETKPTIKAEFSECGKPWPSRITSRIFGGRKSKPGAHPWQVSLQVRLKNTTDDFSHNCGGILLNSCWVLTAAHCMASTVDMQVVMGGVDLNKHEAADQFVEVEDYFMHENYTETENALYNDIALLKLRPVSEDGHCARETRFVKAACLPPGPFPDGIECTISGYGVTEKDEDGSSQLLDTKVLLINQTACMAPNVLGDVLDDSMVCAGRMQGGIDTCQGDSGGPLVCKQNNTHYIYGVVSWGDGCGKKNKPGVYARVTHFIDWINEKMHST</sequence>
<keyword evidence="6 17" id="KW-0732">Signal</keyword>
<accession>A0AAD5FPG0</accession>
<organism evidence="21 22">
    <name type="scientific">Silurus asotus</name>
    <name type="common">Amur catfish</name>
    <name type="synonym">Parasilurus asotus</name>
    <dbReference type="NCBI Taxonomy" id="30991"/>
    <lineage>
        <taxon>Eukaryota</taxon>
        <taxon>Metazoa</taxon>
        <taxon>Chordata</taxon>
        <taxon>Craniata</taxon>
        <taxon>Vertebrata</taxon>
        <taxon>Euteleostomi</taxon>
        <taxon>Actinopterygii</taxon>
        <taxon>Neopterygii</taxon>
        <taxon>Teleostei</taxon>
        <taxon>Ostariophysi</taxon>
        <taxon>Siluriformes</taxon>
        <taxon>Siluridae</taxon>
        <taxon>Silurus</taxon>
    </lineage>
</organism>
<dbReference type="InterPro" id="IPR009003">
    <property type="entry name" value="Peptidase_S1_PA"/>
</dbReference>
<evidence type="ECO:0000256" key="5">
    <source>
        <dbReference type="ARBA" id="ARBA00022670"/>
    </source>
</evidence>
<reference evidence="21" key="1">
    <citation type="submission" date="2018-07" db="EMBL/GenBank/DDBJ databases">
        <title>Comparative genomics of catfishes provides insights into carnivory and benthic adaptation.</title>
        <authorList>
            <person name="Zhang Y."/>
            <person name="Wang D."/>
            <person name="Peng Z."/>
            <person name="Zheng S."/>
            <person name="Shao F."/>
            <person name="Tao W."/>
        </authorList>
    </citation>
    <scope>NUCLEOTIDE SEQUENCE</scope>
    <source>
        <strain evidence="21">Chongqing</strain>
    </source>
</reference>
<gene>
    <name evidence="21" type="ORF">C0J50_17096</name>
</gene>
<keyword evidence="4 15" id="KW-0420">Kringle</keyword>
<evidence type="ECO:0000259" key="19">
    <source>
        <dbReference type="PROSITE" id="PS50070"/>
    </source>
</evidence>
<dbReference type="Gene3D" id="2.40.20.10">
    <property type="entry name" value="Plasminogen Kringle 4"/>
    <property type="match status" value="1"/>
</dbReference>
<dbReference type="InterPro" id="IPR000001">
    <property type="entry name" value="Kringle"/>
</dbReference>
<dbReference type="SMART" id="SM00020">
    <property type="entry name" value="Tryp_SPc"/>
    <property type="match status" value="1"/>
</dbReference>
<evidence type="ECO:0000256" key="14">
    <source>
        <dbReference type="PROSITE-ProRule" id="PRU00076"/>
    </source>
</evidence>